<proteinExistence type="predicted"/>
<keyword evidence="1" id="KW-0812">Transmembrane</keyword>
<keyword evidence="1" id="KW-1133">Transmembrane helix</keyword>
<dbReference type="Pfam" id="PF14316">
    <property type="entry name" value="DUF4381"/>
    <property type="match status" value="1"/>
</dbReference>
<evidence type="ECO:0000256" key="1">
    <source>
        <dbReference type="SAM" id="Phobius"/>
    </source>
</evidence>
<organism evidence="2 3">
    <name type="scientific">Neoroseomonas marina</name>
    <dbReference type="NCBI Taxonomy" id="1232220"/>
    <lineage>
        <taxon>Bacteria</taxon>
        <taxon>Pseudomonadati</taxon>
        <taxon>Pseudomonadota</taxon>
        <taxon>Alphaproteobacteria</taxon>
        <taxon>Acetobacterales</taxon>
        <taxon>Acetobacteraceae</taxon>
        <taxon>Neoroseomonas</taxon>
    </lineage>
</organism>
<protein>
    <submittedName>
        <fullName evidence="2">DUF4381 domain-containing protein</fullName>
    </submittedName>
</protein>
<dbReference type="InterPro" id="IPR025489">
    <property type="entry name" value="DUF4381"/>
</dbReference>
<evidence type="ECO:0000313" key="2">
    <source>
        <dbReference type="EMBL" id="NMJ41030.1"/>
    </source>
</evidence>
<gene>
    <name evidence="2" type="ORF">GWK16_07250</name>
</gene>
<dbReference type="AlphaFoldDB" id="A0A848EC45"/>
<reference evidence="2 3" key="1">
    <citation type="submission" date="2020-03" db="EMBL/GenBank/DDBJ databases">
        <authorList>
            <person name="Sun Q."/>
        </authorList>
    </citation>
    <scope>NUCLEOTIDE SEQUENCE [LARGE SCALE GENOMIC DNA]</scope>
    <source>
        <strain evidence="2 3">JC162</strain>
    </source>
</reference>
<feature type="transmembrane region" description="Helical" evidence="1">
    <location>
        <begin position="18"/>
        <end position="38"/>
    </location>
</feature>
<name>A0A848EC45_9PROT</name>
<sequence>MHGLILPPPVTFWPSTPAWYALFAVMALLLLWLGWRAWRRWRADAYRREALAALRDAKGAEIAAILKRTALAAWPRAAVASLSGPDWAAFLRRTAPRARLDTAAAERLARLAYAPAPSDARRDAERWVRFHDARL</sequence>
<dbReference type="Proteomes" id="UP000548582">
    <property type="component" value="Unassembled WGS sequence"/>
</dbReference>
<evidence type="ECO:0000313" key="3">
    <source>
        <dbReference type="Proteomes" id="UP000548582"/>
    </source>
</evidence>
<accession>A0A848EC45</accession>
<keyword evidence="3" id="KW-1185">Reference proteome</keyword>
<dbReference type="EMBL" id="JABBKX010000002">
    <property type="protein sequence ID" value="NMJ41030.1"/>
    <property type="molecule type" value="Genomic_DNA"/>
</dbReference>
<keyword evidence="1" id="KW-0472">Membrane</keyword>
<comment type="caution">
    <text evidence="2">The sequence shown here is derived from an EMBL/GenBank/DDBJ whole genome shotgun (WGS) entry which is preliminary data.</text>
</comment>